<dbReference type="PROSITE" id="PS51482">
    <property type="entry name" value="DEGV"/>
    <property type="match status" value="1"/>
</dbReference>
<dbReference type="EMBL" id="CP045562">
    <property type="protein sequence ID" value="QFX92647.1"/>
    <property type="molecule type" value="Genomic_DNA"/>
</dbReference>
<proteinExistence type="predicted"/>
<comment type="function">
    <text evidence="1">May bind long-chain fatty acids, such as palmitate, and may play a role in lipid transport or fatty acid metabolism.</text>
</comment>
<dbReference type="NCBIfam" id="TIGR00762">
    <property type="entry name" value="DegV"/>
    <property type="match status" value="1"/>
</dbReference>
<gene>
    <name evidence="3" type="ORF">LF543_03345</name>
</gene>
<dbReference type="InterPro" id="IPR043168">
    <property type="entry name" value="DegV_C"/>
</dbReference>
<name>A0AAE6P1C3_9LACO</name>
<evidence type="ECO:0000313" key="4">
    <source>
        <dbReference type="Proteomes" id="UP000327194"/>
    </source>
</evidence>
<evidence type="ECO:0000256" key="1">
    <source>
        <dbReference type="ARBA" id="ARBA00003238"/>
    </source>
</evidence>
<dbReference type="InterPro" id="IPR050270">
    <property type="entry name" value="DegV_domain_contain"/>
</dbReference>
<dbReference type="Proteomes" id="UP000327194">
    <property type="component" value="Chromosome"/>
</dbReference>
<dbReference type="InterPro" id="IPR003797">
    <property type="entry name" value="DegV"/>
</dbReference>
<keyword evidence="2" id="KW-0446">Lipid-binding</keyword>
<dbReference type="Pfam" id="PF02645">
    <property type="entry name" value="DegV"/>
    <property type="match status" value="1"/>
</dbReference>
<sequence length="287" mass="31656">MKTAIVADSTSYLSKEDLKKYNVHIIPISVIFDGKDYREGIDITNDEFYKKLQESTKLPTTSQPPIGALVEEYNKLADEGYDAVISIHLASTISGMYQAVCNVSKMMDNIQIYPFNSGITVDPMAALVKYAAKLAQEGVNPSEIIDKLKGLRSTIDELIVVDDLDNLVKGGRLSNASAFVGGLLNIKPILTFDNQTDEIVAFDKVRSKKKALKRVEDLFSQAVEKADYPIEVAVIDANNPKEADIWQKTIQDKYPNMKVSRGYFGPAIGTHLGSGALALGWIRDMSK</sequence>
<evidence type="ECO:0000313" key="3">
    <source>
        <dbReference type="EMBL" id="QFX92647.1"/>
    </source>
</evidence>
<evidence type="ECO:0000256" key="2">
    <source>
        <dbReference type="ARBA" id="ARBA00023121"/>
    </source>
</evidence>
<protein>
    <submittedName>
        <fullName evidence="3">DegV family EDD domain-containing protein</fullName>
    </submittedName>
</protein>
<dbReference type="Gene3D" id="3.30.1180.10">
    <property type="match status" value="1"/>
</dbReference>
<dbReference type="SUPFAM" id="SSF82549">
    <property type="entry name" value="DAK1/DegV-like"/>
    <property type="match status" value="1"/>
</dbReference>
<dbReference type="KEGG" id="lfv:LF543_03345"/>
<dbReference type="RefSeq" id="WP_010021454.1">
    <property type="nucleotide sequence ID" value="NZ_AZDS01000001.1"/>
</dbReference>
<dbReference type="PANTHER" id="PTHR33434">
    <property type="entry name" value="DEGV DOMAIN-CONTAINING PROTEIN DR_1986-RELATED"/>
    <property type="match status" value="1"/>
</dbReference>
<reference evidence="3 4" key="1">
    <citation type="submission" date="2019-10" db="EMBL/GenBank/DDBJ databases">
        <title>Genome sequencing of Lactobacillus fructivorans.</title>
        <authorList>
            <person name="Kim K."/>
        </authorList>
    </citation>
    <scope>NUCLEOTIDE SEQUENCE [LARGE SCALE GENOMIC DNA]</scope>
    <source>
        <strain evidence="3 4">LF543</strain>
    </source>
</reference>
<dbReference type="Gene3D" id="3.40.50.10170">
    <property type="match status" value="1"/>
</dbReference>
<accession>A0AAE6P1C3</accession>
<dbReference type="GO" id="GO:0008289">
    <property type="term" value="F:lipid binding"/>
    <property type="evidence" value="ECO:0007669"/>
    <property type="project" value="UniProtKB-KW"/>
</dbReference>
<dbReference type="PANTHER" id="PTHR33434:SF2">
    <property type="entry name" value="FATTY ACID-BINDING PROTEIN TM_1468"/>
    <property type="match status" value="1"/>
</dbReference>
<dbReference type="AlphaFoldDB" id="A0AAE6P1C3"/>
<organism evidence="3 4">
    <name type="scientific">Fructilactobacillus fructivorans</name>
    <dbReference type="NCBI Taxonomy" id="1614"/>
    <lineage>
        <taxon>Bacteria</taxon>
        <taxon>Bacillati</taxon>
        <taxon>Bacillota</taxon>
        <taxon>Bacilli</taxon>
        <taxon>Lactobacillales</taxon>
        <taxon>Lactobacillaceae</taxon>
        <taxon>Fructilactobacillus</taxon>
    </lineage>
</organism>